<evidence type="ECO:0000256" key="1">
    <source>
        <dbReference type="SAM" id="Phobius"/>
    </source>
</evidence>
<evidence type="ECO:0000313" key="2">
    <source>
        <dbReference type="EMBL" id="VEL13105.1"/>
    </source>
</evidence>
<dbReference type="OrthoDB" id="10048434at2759"/>
<proteinExistence type="predicted"/>
<dbReference type="AlphaFoldDB" id="A0A448WJ82"/>
<keyword evidence="3" id="KW-1185">Reference proteome</keyword>
<gene>
    <name evidence="2" type="ORF">PXEA_LOCUS6545</name>
</gene>
<evidence type="ECO:0000313" key="3">
    <source>
        <dbReference type="Proteomes" id="UP000784294"/>
    </source>
</evidence>
<comment type="caution">
    <text evidence="2">The sequence shown here is derived from an EMBL/GenBank/DDBJ whole genome shotgun (WGS) entry which is preliminary data.</text>
</comment>
<keyword evidence="1" id="KW-0472">Membrane</keyword>
<reference evidence="2" key="1">
    <citation type="submission" date="2018-11" db="EMBL/GenBank/DDBJ databases">
        <authorList>
            <consortium name="Pathogen Informatics"/>
        </authorList>
    </citation>
    <scope>NUCLEOTIDE SEQUENCE</scope>
</reference>
<dbReference type="PROSITE" id="PS51257">
    <property type="entry name" value="PROKAR_LIPOPROTEIN"/>
    <property type="match status" value="1"/>
</dbReference>
<organism evidence="2 3">
    <name type="scientific">Protopolystoma xenopodis</name>
    <dbReference type="NCBI Taxonomy" id="117903"/>
    <lineage>
        <taxon>Eukaryota</taxon>
        <taxon>Metazoa</taxon>
        <taxon>Spiralia</taxon>
        <taxon>Lophotrochozoa</taxon>
        <taxon>Platyhelminthes</taxon>
        <taxon>Monogenea</taxon>
        <taxon>Polyopisthocotylea</taxon>
        <taxon>Polystomatidea</taxon>
        <taxon>Polystomatidae</taxon>
        <taxon>Protopolystoma</taxon>
    </lineage>
</organism>
<sequence>MTRLVVSRASMTWIVSTLSSCALLLPSLLHPGWLQRIDTPETRKLAVCPANRRLLVAGFSSKIAKTLVTSERVRDISFGLGTPIGTNEFKESQALLSTTHSIGPFTRCQLACDSVSASRHVMPANNQPTWSHSNHPVPQNMQNTWQQEDLTTGEVDSDEQGRVVCLTALVGFGRRPALGNALAWSAAFTLLLALCLLVVAACLAVTSIAKREVCERSIFSITGVLQCIAGEFENYKIIVLVLDCFYFWR</sequence>
<keyword evidence="1" id="KW-1133">Transmembrane helix</keyword>
<dbReference type="EMBL" id="CAAALY010016782">
    <property type="protein sequence ID" value="VEL13105.1"/>
    <property type="molecule type" value="Genomic_DNA"/>
</dbReference>
<feature type="transmembrane region" description="Helical" evidence="1">
    <location>
        <begin position="182"/>
        <end position="209"/>
    </location>
</feature>
<keyword evidence="1" id="KW-0812">Transmembrane</keyword>
<accession>A0A448WJ82</accession>
<protein>
    <submittedName>
        <fullName evidence="2">Uncharacterized protein</fullName>
    </submittedName>
</protein>
<name>A0A448WJ82_9PLAT</name>
<dbReference type="Proteomes" id="UP000784294">
    <property type="component" value="Unassembled WGS sequence"/>
</dbReference>